<evidence type="ECO:0000313" key="5">
    <source>
        <dbReference type="Proteomes" id="UP000515856"/>
    </source>
</evidence>
<accession>A0A7G9GKP3</accession>
<evidence type="ECO:0000259" key="3">
    <source>
        <dbReference type="Pfam" id="PF04321"/>
    </source>
</evidence>
<dbReference type="SUPFAM" id="SSF51735">
    <property type="entry name" value="NAD(P)-binding Rossmann-fold domains"/>
    <property type="match status" value="1"/>
</dbReference>
<dbReference type="Pfam" id="PF04321">
    <property type="entry name" value="RmlD_sub_bind"/>
    <property type="match status" value="1"/>
</dbReference>
<dbReference type="InterPro" id="IPR029903">
    <property type="entry name" value="RmlD-like-bd"/>
</dbReference>
<sequence>MNFLVLGSSGMAGHTIALYLQEKGHKVTGFSRKKIDFIDTIIGDAKDLELLRGIILAGKYDAIINCIGILNQNAEKNKTDAIFLNGYLPHYLVSITEALETKIIQMSTDCVFSGKNGNYTENSIKDGDTFYDRTKAIGEIIDKKNITLRNSIIGPDINPNGIGLFNWFMSQKKVVKGYTKVMWTGLTTLQLAKIIERMTMKNISGLYNMVPSYNISKYDLLKLFNYYMKEDLLEIVPFDKISIDKTLIRTNYEFKDEVPTYEEMIFEMSEWIKKHKILYPHYDFNE</sequence>
<dbReference type="EMBL" id="CP060636">
    <property type="protein sequence ID" value="QNM11375.1"/>
    <property type="molecule type" value="Genomic_DNA"/>
</dbReference>
<dbReference type="GO" id="GO:0005829">
    <property type="term" value="C:cytosol"/>
    <property type="evidence" value="ECO:0007669"/>
    <property type="project" value="TreeGrafter"/>
</dbReference>
<comment type="similarity">
    <text evidence="1 2">Belongs to the dTDP-4-dehydrorhamnose reductase family.</text>
</comment>
<reference evidence="4 5" key="1">
    <citation type="submission" date="2020-08" db="EMBL/GenBank/DDBJ databases">
        <authorList>
            <person name="Liu C."/>
            <person name="Sun Q."/>
        </authorList>
    </citation>
    <scope>NUCLEOTIDE SEQUENCE [LARGE SCALE GENOMIC DNA]</scope>
    <source>
        <strain evidence="4 5">NSJ-61</strain>
    </source>
</reference>
<keyword evidence="2" id="KW-0560">Oxidoreductase</keyword>
<dbReference type="RefSeq" id="WP_117451889.1">
    <property type="nucleotide sequence ID" value="NZ_CP060636.1"/>
</dbReference>
<keyword evidence="5" id="KW-1185">Reference proteome</keyword>
<proteinExistence type="inferred from homology"/>
<dbReference type="InterPro" id="IPR036291">
    <property type="entry name" value="NAD(P)-bd_dom_sf"/>
</dbReference>
<dbReference type="EC" id="1.1.1.133" evidence="2"/>
<keyword evidence="2" id="KW-0521">NADP</keyword>
<comment type="pathway">
    <text evidence="2">Carbohydrate biosynthesis; dTDP-L-rhamnose biosynthesis.</text>
</comment>
<dbReference type="UniPathway" id="UPA00124"/>
<dbReference type="KEGG" id="ehn:H9Q80_14100"/>
<dbReference type="InterPro" id="IPR005913">
    <property type="entry name" value="dTDP_dehydrorham_reduct"/>
</dbReference>
<name>A0A7G9GKP3_9FIRM</name>
<evidence type="ECO:0000256" key="2">
    <source>
        <dbReference type="RuleBase" id="RU364082"/>
    </source>
</evidence>
<dbReference type="GO" id="GO:0019305">
    <property type="term" value="P:dTDP-rhamnose biosynthetic process"/>
    <property type="evidence" value="ECO:0007669"/>
    <property type="project" value="UniProtKB-UniPathway"/>
</dbReference>
<feature type="domain" description="RmlD-like substrate binding" evidence="3">
    <location>
        <begin position="1"/>
        <end position="140"/>
    </location>
</feature>
<protein>
    <recommendedName>
        <fullName evidence="2">dTDP-4-dehydrorhamnose reductase</fullName>
        <ecNumber evidence="2">1.1.1.133</ecNumber>
    </recommendedName>
</protein>
<comment type="function">
    <text evidence="2">Catalyzes the reduction of dTDP-6-deoxy-L-lyxo-4-hexulose to yield dTDP-L-rhamnose.</text>
</comment>
<dbReference type="PANTHER" id="PTHR10491">
    <property type="entry name" value="DTDP-4-DEHYDRORHAMNOSE REDUCTASE"/>
    <property type="match status" value="1"/>
</dbReference>
<evidence type="ECO:0000256" key="1">
    <source>
        <dbReference type="ARBA" id="ARBA00010944"/>
    </source>
</evidence>
<dbReference type="Gene3D" id="3.40.50.720">
    <property type="entry name" value="NAD(P)-binding Rossmann-like Domain"/>
    <property type="match status" value="1"/>
</dbReference>
<dbReference type="GO" id="GO:0008831">
    <property type="term" value="F:dTDP-4-dehydrorhamnose reductase activity"/>
    <property type="evidence" value="ECO:0007669"/>
    <property type="project" value="UniProtKB-EC"/>
</dbReference>
<evidence type="ECO:0000313" key="4">
    <source>
        <dbReference type="EMBL" id="QNM11375.1"/>
    </source>
</evidence>
<dbReference type="AlphaFoldDB" id="A0A7G9GKP3"/>
<dbReference type="Proteomes" id="UP000515856">
    <property type="component" value="Chromosome"/>
</dbReference>
<organism evidence="4 5">
    <name type="scientific">[Eubacterium] hominis</name>
    <dbReference type="NCBI Taxonomy" id="2764325"/>
    <lineage>
        <taxon>Bacteria</taxon>
        <taxon>Bacillati</taxon>
        <taxon>Bacillota</taxon>
        <taxon>Erysipelotrichia</taxon>
        <taxon>Erysipelotrichales</taxon>
        <taxon>Erysipelotrichaceae</taxon>
        <taxon>Amedibacillus</taxon>
    </lineage>
</organism>
<gene>
    <name evidence="4" type="ORF">H9Q80_14100</name>
</gene>
<dbReference type="PANTHER" id="PTHR10491:SF4">
    <property type="entry name" value="METHIONINE ADENOSYLTRANSFERASE 2 SUBUNIT BETA"/>
    <property type="match status" value="1"/>
</dbReference>